<evidence type="ECO:0000313" key="4">
    <source>
        <dbReference type="EMBL" id="MCS5712571.1"/>
    </source>
</evidence>
<sequence>MGLNYWLMKSEPDTFSIDDLKKSPKQVTAWEGVRNFQARNFLRDQFQVGDLAFFYHSSCKVPAIVGIMEVIRTGLPDLTACDPKSPYYDPKSSMAAPRWYLVELKLKEKFNTPITLSALKMNPKLSKMRLLQRGNRLSILPVSQTEWRTILNML</sequence>
<dbReference type="EMBL" id="LKAJ02000001">
    <property type="protein sequence ID" value="MCS5712571.1"/>
    <property type="molecule type" value="Genomic_DNA"/>
</dbReference>
<proteinExistence type="predicted"/>
<evidence type="ECO:0000313" key="3">
    <source>
        <dbReference type="EMBL" id="KRG22227.1"/>
    </source>
</evidence>
<reference evidence="3" key="1">
    <citation type="submission" date="2015-09" db="EMBL/GenBank/DDBJ databases">
        <title>Draft Genome Sequences of Two Novel Amoeba-resistant Intranuclear Bacteria, Candidatus Berkiella cookevillensis and Candidatus Berkiella aquae.</title>
        <authorList>
            <person name="Mehari Y.T."/>
            <person name="Arivett B.A."/>
            <person name="Farone A.L."/>
            <person name="Gunderson J.H."/>
            <person name="Farone M.B."/>
        </authorList>
    </citation>
    <scope>NUCLEOTIDE SEQUENCE [LARGE SCALE GENOMIC DNA]</scope>
    <source>
        <strain evidence="3">HT99</strain>
    </source>
</reference>
<comment type="caution">
    <text evidence="3">The sequence shown here is derived from an EMBL/GenBank/DDBJ whole genome shotgun (WGS) entry which is preliminary data.</text>
</comment>
<dbReference type="PATRIC" id="fig|1590043.3.peg.647"/>
<dbReference type="OrthoDB" id="9791347at2"/>
<dbReference type="Gene3D" id="3.10.590.10">
    <property type="entry name" value="ph1033 like domains"/>
    <property type="match status" value="1"/>
</dbReference>
<dbReference type="PANTHER" id="PTHR14087:SF7">
    <property type="entry name" value="THYMOCYTE NUCLEAR PROTEIN 1"/>
    <property type="match status" value="1"/>
</dbReference>
<evidence type="ECO:0000256" key="1">
    <source>
        <dbReference type="ARBA" id="ARBA00022553"/>
    </source>
</evidence>
<organism evidence="3">
    <name type="scientific">Candidatus Berkiella aquae</name>
    <dbReference type="NCBI Taxonomy" id="295108"/>
    <lineage>
        <taxon>Bacteria</taxon>
        <taxon>Pseudomonadati</taxon>
        <taxon>Pseudomonadota</taxon>
        <taxon>Gammaproteobacteria</taxon>
        <taxon>Candidatus Berkiellales</taxon>
        <taxon>Candidatus Berkiellaceae</taxon>
        <taxon>Candidatus Berkiella</taxon>
    </lineage>
</organism>
<dbReference type="STRING" id="295108.HT99x_00646"/>
<dbReference type="RefSeq" id="WP_075065288.1">
    <property type="nucleotide sequence ID" value="NZ_LKAJ02000001.1"/>
</dbReference>
<dbReference type="Proteomes" id="UP000051497">
    <property type="component" value="Unassembled WGS sequence"/>
</dbReference>
<reference evidence="4" key="3">
    <citation type="submission" date="2021-06" db="EMBL/GenBank/DDBJ databases">
        <title>Genomic Description and Analysis of Intracellular Bacteria, Candidatus Berkiella cookevillensis and Candidatus Berkiella aquae.</title>
        <authorList>
            <person name="Kidane D.T."/>
            <person name="Mehari Y.T."/>
            <person name="Rice F.C."/>
            <person name="Arivett B.A."/>
            <person name="Farone A.L."/>
            <person name="Berk S.G."/>
            <person name="Farone M.B."/>
        </authorList>
    </citation>
    <scope>NUCLEOTIDE SEQUENCE</scope>
    <source>
        <strain evidence="4">HT99</strain>
    </source>
</reference>
<accession>A0A0Q9Z171</accession>
<dbReference type="FunFam" id="3.10.590.10:FF:000003">
    <property type="entry name" value="Thymocyte nuclear protein 1"/>
    <property type="match status" value="1"/>
</dbReference>
<keyword evidence="5" id="KW-1185">Reference proteome</keyword>
<dbReference type="AlphaFoldDB" id="A0A0Q9Z171"/>
<keyword evidence="1" id="KW-0597">Phosphoprotein</keyword>
<dbReference type="InterPro" id="IPR052181">
    <property type="entry name" value="5hmC_binding"/>
</dbReference>
<protein>
    <submittedName>
        <fullName evidence="3">EVE domain protein</fullName>
    </submittedName>
    <submittedName>
        <fullName evidence="4">EVE domain-containing protein</fullName>
    </submittedName>
</protein>
<gene>
    <name evidence="3" type="ORF">HT99x_00646</name>
    <name evidence="4" type="ORF">HT99x_014115</name>
</gene>
<evidence type="ECO:0000259" key="2">
    <source>
        <dbReference type="Pfam" id="PF01878"/>
    </source>
</evidence>
<dbReference type="EMBL" id="LKAJ01000002">
    <property type="protein sequence ID" value="KRG22227.1"/>
    <property type="molecule type" value="Genomic_DNA"/>
</dbReference>
<dbReference type="PANTHER" id="PTHR14087">
    <property type="entry name" value="THYMOCYTE NUCLEAR PROTEIN 1"/>
    <property type="match status" value="1"/>
</dbReference>
<dbReference type="Pfam" id="PF01878">
    <property type="entry name" value="EVE"/>
    <property type="match status" value="1"/>
</dbReference>
<dbReference type="InterPro" id="IPR015947">
    <property type="entry name" value="PUA-like_sf"/>
</dbReference>
<dbReference type="InterPro" id="IPR002740">
    <property type="entry name" value="EVE_domain"/>
</dbReference>
<reference evidence="4" key="2">
    <citation type="journal article" date="2016" name="Genome Announc.">
        <title>Draft Genome Sequences of Two Novel Amoeba-Resistant Intranuclear Bacteria, 'Candidatus Berkiella cookevillensis' and 'Candidatus Berkiella aquae'.</title>
        <authorList>
            <person name="Mehari Y.T."/>
            <person name="Arivett B.A."/>
            <person name="Farone A.L."/>
            <person name="Gunderson J.H."/>
            <person name="Farone M.B."/>
        </authorList>
    </citation>
    <scope>NUCLEOTIDE SEQUENCE</scope>
    <source>
        <strain evidence="4">HT99</strain>
    </source>
</reference>
<dbReference type="SUPFAM" id="SSF88697">
    <property type="entry name" value="PUA domain-like"/>
    <property type="match status" value="1"/>
</dbReference>
<name>A0A0Q9Z171_9GAMM</name>
<dbReference type="InterPro" id="IPR047197">
    <property type="entry name" value="THYN1-like_EVE"/>
</dbReference>
<feature type="domain" description="EVE" evidence="2">
    <location>
        <begin position="4"/>
        <end position="153"/>
    </location>
</feature>
<dbReference type="CDD" id="cd21133">
    <property type="entry name" value="EVE"/>
    <property type="match status" value="1"/>
</dbReference>
<evidence type="ECO:0000313" key="5">
    <source>
        <dbReference type="Proteomes" id="UP000051497"/>
    </source>
</evidence>